<dbReference type="GO" id="GO:0004174">
    <property type="term" value="F:electron-transferring-flavoprotein dehydrogenase activity"/>
    <property type="evidence" value="ECO:0007669"/>
    <property type="project" value="UniProtKB-EC"/>
</dbReference>
<evidence type="ECO:0000256" key="16">
    <source>
        <dbReference type="ARBA" id="ARBA00023014"/>
    </source>
</evidence>
<comment type="catalytic activity">
    <reaction evidence="20">
        <text>a ubiquinone + reduced [electron-transfer flavoprotein] = a ubiquinol + oxidized [electron-transfer flavoprotein] + H(+)</text>
        <dbReference type="Rhea" id="RHEA:24052"/>
        <dbReference type="Rhea" id="RHEA-COMP:9565"/>
        <dbReference type="Rhea" id="RHEA-COMP:9566"/>
        <dbReference type="Rhea" id="RHEA-COMP:10685"/>
        <dbReference type="Rhea" id="RHEA-COMP:10686"/>
        <dbReference type="ChEBI" id="CHEBI:15378"/>
        <dbReference type="ChEBI" id="CHEBI:16389"/>
        <dbReference type="ChEBI" id="CHEBI:17976"/>
        <dbReference type="ChEBI" id="CHEBI:57692"/>
        <dbReference type="ChEBI" id="CHEBI:58307"/>
        <dbReference type="EC" id="1.5.5.1"/>
    </reaction>
</comment>
<evidence type="ECO:0000256" key="14">
    <source>
        <dbReference type="ARBA" id="ARBA00023002"/>
    </source>
</evidence>
<feature type="domain" description="ETF-QO/FixX C-terminal" evidence="21">
    <location>
        <begin position="623"/>
        <end position="725"/>
    </location>
</feature>
<dbReference type="Gene3D" id="3.30.70.20">
    <property type="match status" value="1"/>
</dbReference>
<dbReference type="PRINTS" id="PR00368">
    <property type="entry name" value="FADPNR"/>
</dbReference>
<evidence type="ECO:0000256" key="17">
    <source>
        <dbReference type="ARBA" id="ARBA00023075"/>
    </source>
</evidence>
<comment type="caution">
    <text evidence="23">The sequence shown here is derived from an EMBL/GenBank/DDBJ whole genome shotgun (WGS) entry which is preliminary data.</text>
</comment>
<dbReference type="Gene3D" id="3.50.50.60">
    <property type="entry name" value="FAD/NAD(P)-binding domain"/>
    <property type="match status" value="2"/>
</dbReference>
<dbReference type="FunFam" id="3.30.70.20:FF:000015">
    <property type="entry name" value="Electron transfer flavoprotein-ubiquinone oxidoreductase"/>
    <property type="match status" value="1"/>
</dbReference>
<keyword evidence="17" id="KW-0830">Ubiquinone</keyword>
<organism evidence="23 24">
    <name type="scientific">Buddleja alternifolia</name>
    <dbReference type="NCBI Taxonomy" id="168488"/>
    <lineage>
        <taxon>Eukaryota</taxon>
        <taxon>Viridiplantae</taxon>
        <taxon>Streptophyta</taxon>
        <taxon>Embryophyta</taxon>
        <taxon>Tracheophyta</taxon>
        <taxon>Spermatophyta</taxon>
        <taxon>Magnoliopsida</taxon>
        <taxon>eudicotyledons</taxon>
        <taxon>Gunneridae</taxon>
        <taxon>Pentapetalae</taxon>
        <taxon>asterids</taxon>
        <taxon>lamiids</taxon>
        <taxon>Lamiales</taxon>
        <taxon>Scrophulariaceae</taxon>
        <taxon>Buddlejeae</taxon>
        <taxon>Buddleja</taxon>
    </lineage>
</organism>
<dbReference type="GO" id="GO:0046872">
    <property type="term" value="F:metal ion binding"/>
    <property type="evidence" value="ECO:0007669"/>
    <property type="project" value="UniProtKB-KW"/>
</dbReference>
<evidence type="ECO:0000256" key="6">
    <source>
        <dbReference type="ARBA" id="ARBA00015394"/>
    </source>
</evidence>
<keyword evidence="24" id="KW-1185">Reference proteome</keyword>
<keyword evidence="15" id="KW-0408">Iron</keyword>
<proteinExistence type="inferred from homology"/>
<dbReference type="Pfam" id="PF21162">
    <property type="entry name" value="ETFQO_UQ-bd"/>
    <property type="match status" value="1"/>
</dbReference>
<protein>
    <recommendedName>
        <fullName evidence="6">Electron transfer flavoprotein-ubiquinone oxidoreductase, mitochondrial</fullName>
        <ecNumber evidence="5">1.5.5.1</ecNumber>
    </recommendedName>
</protein>
<gene>
    <name evidence="23" type="ORF">BUALT_Bualt14G0018500</name>
</gene>
<evidence type="ECO:0000256" key="20">
    <source>
        <dbReference type="ARBA" id="ARBA00052682"/>
    </source>
</evidence>
<evidence type="ECO:0000256" key="12">
    <source>
        <dbReference type="ARBA" id="ARBA00022946"/>
    </source>
</evidence>
<dbReference type="Proteomes" id="UP000826271">
    <property type="component" value="Unassembled WGS sequence"/>
</dbReference>
<accession>A0AAV6WNP8</accession>
<keyword evidence="14" id="KW-0560">Oxidoreductase</keyword>
<sequence>MLKFISSSSKSKSSSSLISYSIALHFRHLRNLSHNTFDSSSTPTSVNVNNNLYSSRHSTNSTRTAHLGQCRNDFGWIGGVRGFSSERVSRECLNYDVVIVGAGPAGLSAAIRLKQLCKEKDVDLSVCVVEKGAEVGAHILSGNVFEPRALDELLPDWKQEEAPVHVPVSSDKFWLLSKTRAFPFPSPFNNRGNYVISVYGDTILRKPVVSVSQGNVTEFLISKKPVVLPFYVFYHAASGGLNVILSQLVRWLAMKAEELGVEIYPGFAASEILYDTADKVIGIATNDMGMAKDGSKKDTFQPGVELKGQVTLFAEGCRGSLSEQVMKKYNLREKGQGQHQTYALGIKEVWEISADKHQAGSVLHTIGWPLDPKTYGGSFLYHMKDRQVAIGFVVALNYHNPFLNPYEEFQNLLYPWTSECVWEYWGGRGVGGPSVFGRKCREGRWITMKSIACILSGNPFAKKFKHHPAIRPLLEGGTVLEYGARTLNEGGYQSIPYPVFPGGAIIGCSAGFLNVPKIKGSHTAMKSGMLAAESVFRTLHEGSPLETFWDSLRSSWIWKELYNARNYRPAFEYGLLPGLALSALEYYIMKGRSLWTLKHGKPDHKATHEAKLWRPIDYPKPDGVISFDMPTSLYRSNTNHDHDQPAHLRLRDPKVPELVNLPVYAGPESRYCPARVYEYIADEKGELKLQINAQNCLHCKACDIKDPKQNIRWTVPEGGGGPGYTVM</sequence>
<comment type="cofactor">
    <cofactor evidence="2">
        <name>FAD</name>
        <dbReference type="ChEBI" id="CHEBI:57692"/>
    </cofactor>
</comment>
<dbReference type="SUPFAM" id="SSF54373">
    <property type="entry name" value="FAD-linked reductases, C-terminal domain"/>
    <property type="match status" value="2"/>
</dbReference>
<dbReference type="InterPro" id="IPR036188">
    <property type="entry name" value="FAD/NAD-bd_sf"/>
</dbReference>
<dbReference type="AlphaFoldDB" id="A0AAV6WNP8"/>
<dbReference type="GO" id="GO:0051536">
    <property type="term" value="F:iron-sulfur cluster binding"/>
    <property type="evidence" value="ECO:0007669"/>
    <property type="project" value="UniProtKB-KW"/>
</dbReference>
<dbReference type="InterPro" id="IPR040156">
    <property type="entry name" value="ETF-QO"/>
</dbReference>
<dbReference type="Pfam" id="PF05187">
    <property type="entry name" value="Fer4_ETF_QO"/>
    <property type="match status" value="1"/>
</dbReference>
<reference evidence="23" key="1">
    <citation type="submission" date="2019-10" db="EMBL/GenBank/DDBJ databases">
        <authorList>
            <person name="Zhang R."/>
            <person name="Pan Y."/>
            <person name="Wang J."/>
            <person name="Ma R."/>
            <person name="Yu S."/>
        </authorList>
    </citation>
    <scope>NUCLEOTIDE SEQUENCE</scope>
    <source>
        <strain evidence="23">LA-IB0</strain>
        <tissue evidence="23">Leaf</tissue>
    </source>
</reference>
<keyword evidence="19" id="KW-0472">Membrane</keyword>
<keyword evidence="18" id="KW-0496">Mitochondrion</keyword>
<evidence type="ECO:0000259" key="22">
    <source>
        <dbReference type="Pfam" id="PF21162"/>
    </source>
</evidence>
<dbReference type="EC" id="1.5.5.1" evidence="5"/>
<comment type="similarity">
    <text evidence="4">Belongs to the ETF-QO/FixC family.</text>
</comment>
<comment type="cofactor">
    <cofactor evidence="1">
        <name>[4Fe-4S] cluster</name>
        <dbReference type="ChEBI" id="CHEBI:49883"/>
    </cofactor>
</comment>
<evidence type="ECO:0000256" key="11">
    <source>
        <dbReference type="ARBA" id="ARBA00022827"/>
    </source>
</evidence>
<dbReference type="SUPFAM" id="SSF54862">
    <property type="entry name" value="4Fe-4S ferredoxins"/>
    <property type="match status" value="1"/>
</dbReference>
<dbReference type="Gene3D" id="3.30.9.90">
    <property type="match status" value="2"/>
</dbReference>
<evidence type="ECO:0000313" key="24">
    <source>
        <dbReference type="Proteomes" id="UP000826271"/>
    </source>
</evidence>
<keyword evidence="13" id="KW-0249">Electron transport</keyword>
<keyword evidence="16" id="KW-0411">Iron-sulfur</keyword>
<evidence type="ECO:0000256" key="2">
    <source>
        <dbReference type="ARBA" id="ARBA00001974"/>
    </source>
</evidence>
<evidence type="ECO:0000259" key="21">
    <source>
        <dbReference type="Pfam" id="PF05187"/>
    </source>
</evidence>
<keyword evidence="11" id="KW-0274">FAD</keyword>
<evidence type="ECO:0000256" key="19">
    <source>
        <dbReference type="ARBA" id="ARBA00023136"/>
    </source>
</evidence>
<keyword evidence="12" id="KW-0809">Transit peptide</keyword>
<dbReference type="InterPro" id="IPR049398">
    <property type="entry name" value="ETF-QO/FixC_UQ-bd"/>
</dbReference>
<evidence type="ECO:0000256" key="4">
    <source>
        <dbReference type="ARBA" id="ARBA00006796"/>
    </source>
</evidence>
<dbReference type="Pfam" id="PF13450">
    <property type="entry name" value="NAD_binding_8"/>
    <property type="match status" value="1"/>
</dbReference>
<dbReference type="PANTHER" id="PTHR10617:SF107">
    <property type="entry name" value="ELECTRON TRANSFER FLAVOPROTEIN-UBIQUINONE OXIDOREDUCTASE, MITOCHONDRIAL"/>
    <property type="match status" value="1"/>
</dbReference>
<keyword evidence="10" id="KW-0999">Mitochondrion inner membrane</keyword>
<evidence type="ECO:0000256" key="1">
    <source>
        <dbReference type="ARBA" id="ARBA00001966"/>
    </source>
</evidence>
<keyword evidence="7" id="KW-0813">Transport</keyword>
<name>A0AAV6WNP8_9LAMI</name>
<evidence type="ECO:0000256" key="13">
    <source>
        <dbReference type="ARBA" id="ARBA00022982"/>
    </source>
</evidence>
<evidence type="ECO:0000256" key="7">
    <source>
        <dbReference type="ARBA" id="ARBA00022448"/>
    </source>
</evidence>
<evidence type="ECO:0000256" key="10">
    <source>
        <dbReference type="ARBA" id="ARBA00022792"/>
    </source>
</evidence>
<evidence type="ECO:0000256" key="5">
    <source>
        <dbReference type="ARBA" id="ARBA00012696"/>
    </source>
</evidence>
<evidence type="ECO:0000256" key="15">
    <source>
        <dbReference type="ARBA" id="ARBA00023004"/>
    </source>
</evidence>
<evidence type="ECO:0000256" key="8">
    <source>
        <dbReference type="ARBA" id="ARBA00022630"/>
    </source>
</evidence>
<keyword evidence="9" id="KW-0479">Metal-binding</keyword>
<evidence type="ECO:0000313" key="23">
    <source>
        <dbReference type="EMBL" id="KAG8369484.1"/>
    </source>
</evidence>
<evidence type="ECO:0000256" key="3">
    <source>
        <dbReference type="ARBA" id="ARBA00004273"/>
    </source>
</evidence>
<evidence type="ECO:0000256" key="18">
    <source>
        <dbReference type="ARBA" id="ARBA00023128"/>
    </source>
</evidence>
<keyword evidence="8" id="KW-0285">Flavoprotein</keyword>
<feature type="domain" description="ETF-QO/FixC ubiquinone-binding" evidence="22">
    <location>
        <begin position="342"/>
        <end position="412"/>
    </location>
</feature>
<dbReference type="EMBL" id="WHWC01000014">
    <property type="protein sequence ID" value="KAG8369484.1"/>
    <property type="molecule type" value="Genomic_DNA"/>
</dbReference>
<comment type="subcellular location">
    <subcellularLocation>
        <location evidence="3">Mitochondrion inner membrane</location>
    </subcellularLocation>
</comment>
<evidence type="ECO:0000256" key="9">
    <source>
        <dbReference type="ARBA" id="ARBA00022723"/>
    </source>
</evidence>
<dbReference type="InterPro" id="IPR007859">
    <property type="entry name" value="ETF-QO/FixX_C"/>
</dbReference>
<dbReference type="PANTHER" id="PTHR10617">
    <property type="entry name" value="ELECTRON TRANSFER FLAVOPROTEIN-UBIQUINONE OXIDOREDUCTASE"/>
    <property type="match status" value="1"/>
</dbReference>
<dbReference type="GO" id="GO:0005743">
    <property type="term" value="C:mitochondrial inner membrane"/>
    <property type="evidence" value="ECO:0007669"/>
    <property type="project" value="UniProtKB-SubCell"/>
</dbReference>
<dbReference type="SUPFAM" id="SSF51905">
    <property type="entry name" value="FAD/NAD(P)-binding domain"/>
    <property type="match status" value="1"/>
</dbReference>